<dbReference type="AlphaFoldDB" id="A0A0J8WMM3"/>
<dbReference type="SMART" id="SM00342">
    <property type="entry name" value="HTH_ARAC"/>
    <property type="match status" value="1"/>
</dbReference>
<organism evidence="3 4">
    <name type="scientific">Mycolicibacterium conceptionense</name>
    <dbReference type="NCBI Taxonomy" id="451644"/>
    <lineage>
        <taxon>Bacteria</taxon>
        <taxon>Bacillati</taxon>
        <taxon>Actinomycetota</taxon>
        <taxon>Actinomycetes</taxon>
        <taxon>Mycobacteriales</taxon>
        <taxon>Mycobacteriaceae</taxon>
        <taxon>Mycolicibacterium</taxon>
    </lineage>
</organism>
<dbReference type="PANTHER" id="PTHR47894">
    <property type="entry name" value="HTH-TYPE TRANSCRIPTIONAL REGULATOR GADX"/>
    <property type="match status" value="1"/>
</dbReference>
<dbReference type="PROSITE" id="PS01124">
    <property type="entry name" value="HTH_ARAC_FAMILY_2"/>
    <property type="match status" value="1"/>
</dbReference>
<dbReference type="Proteomes" id="UP000037594">
    <property type="component" value="Unassembled WGS sequence"/>
</dbReference>
<evidence type="ECO:0000313" key="3">
    <source>
        <dbReference type="EMBL" id="KMV14259.1"/>
    </source>
</evidence>
<dbReference type="RefSeq" id="WP_019347237.1">
    <property type="nucleotide sequence ID" value="NZ_AGSZ01000514.1"/>
</dbReference>
<comment type="caution">
    <text evidence="3">The sequence shown here is derived from an EMBL/GenBank/DDBJ whole genome shotgun (WGS) entry which is preliminary data.</text>
</comment>
<proteinExistence type="predicted"/>
<name>A0A0J8WMM3_9MYCO</name>
<dbReference type="GO" id="GO:0000976">
    <property type="term" value="F:transcription cis-regulatory region binding"/>
    <property type="evidence" value="ECO:0007669"/>
    <property type="project" value="TreeGrafter"/>
</dbReference>
<dbReference type="GO" id="GO:0005829">
    <property type="term" value="C:cytosol"/>
    <property type="evidence" value="ECO:0007669"/>
    <property type="project" value="TreeGrafter"/>
</dbReference>
<keyword evidence="1" id="KW-0238">DNA-binding</keyword>
<evidence type="ECO:0000256" key="1">
    <source>
        <dbReference type="ARBA" id="ARBA00023125"/>
    </source>
</evidence>
<dbReference type="GO" id="GO:0003700">
    <property type="term" value="F:DNA-binding transcription factor activity"/>
    <property type="evidence" value="ECO:0007669"/>
    <property type="project" value="InterPro"/>
</dbReference>
<dbReference type="InterPro" id="IPR032687">
    <property type="entry name" value="AraC-type_N"/>
</dbReference>
<dbReference type="EMBL" id="LFOD01000052">
    <property type="protein sequence ID" value="KMV14259.1"/>
    <property type="molecule type" value="Genomic_DNA"/>
</dbReference>
<dbReference type="Pfam" id="PF12625">
    <property type="entry name" value="Arabinose_bd"/>
    <property type="match status" value="1"/>
</dbReference>
<dbReference type="OrthoDB" id="5241536at2"/>
<feature type="domain" description="HTH araC/xylS-type" evidence="2">
    <location>
        <begin position="269"/>
        <end position="362"/>
    </location>
</feature>
<accession>A0A0J8WMM3</accession>
<dbReference type="Gene3D" id="1.10.10.60">
    <property type="entry name" value="Homeodomain-like"/>
    <property type="match status" value="1"/>
</dbReference>
<evidence type="ECO:0000313" key="4">
    <source>
        <dbReference type="Proteomes" id="UP000037594"/>
    </source>
</evidence>
<reference evidence="3 4" key="1">
    <citation type="submission" date="2015-06" db="EMBL/GenBank/DDBJ databases">
        <title>Genome sequence of Mycobacterium conceptionense strain MLE.</title>
        <authorList>
            <person name="Greninger A.L."/>
            <person name="Cunningham G."/>
            <person name="Chiu C.Y."/>
            <person name="Miller S."/>
        </authorList>
    </citation>
    <scope>NUCLEOTIDE SEQUENCE [LARGE SCALE GENOMIC DNA]</scope>
    <source>
        <strain evidence="3 4">MLE</strain>
    </source>
</reference>
<sequence>MTPTSVESADQSPLPGSQVLQSTNRVIAAMTDPWDHPRTAVSVAIMCEWAAERGIPADSVLAGSHLDACSLAEVDTVVEASQELAVIRNLAALTGNRPGLGVELGNRYHLTAYGYLGYLLAASASVRDTVHRGLYYAMLTFAFSTMTARIDDDRYVLAFEADDMPEGIRRFVIERDLTAVMQIQRDTFPDFDAVPLREVRFAFPAPSVADGIDVYRDYFRVPVSFGRERNEIVYDAGYLDLVPPMANTHTTDLMVAHCDRVRAERLHHTGVAAQVRAHLLDQSALDLTLEDVALHLHYAPRTLRRHLEREGTTYGALLGEVRRSVADNLLRDRTIPHYEIARRLGYQDWSSVVRARRRWRRG</sequence>
<evidence type="ECO:0000259" key="2">
    <source>
        <dbReference type="PROSITE" id="PS01124"/>
    </source>
</evidence>
<dbReference type="InterPro" id="IPR018060">
    <property type="entry name" value="HTH_AraC"/>
</dbReference>
<gene>
    <name evidence="3" type="ORF">ACT17_31080</name>
</gene>
<protein>
    <submittedName>
        <fullName evidence="3">AraC family transcriptional regulator</fullName>
    </submittedName>
</protein>
<dbReference type="PANTHER" id="PTHR47894:SF1">
    <property type="entry name" value="HTH-TYPE TRANSCRIPTIONAL REGULATOR VQSM"/>
    <property type="match status" value="1"/>
</dbReference>
<dbReference type="PATRIC" id="fig|451644.5.peg.6376"/>